<dbReference type="Proteomes" id="UP000499080">
    <property type="component" value="Unassembled WGS sequence"/>
</dbReference>
<comment type="caution">
    <text evidence="1">The sequence shown here is derived from an EMBL/GenBank/DDBJ whole genome shotgun (WGS) entry which is preliminary data.</text>
</comment>
<organism evidence="1 2">
    <name type="scientific">Araneus ventricosus</name>
    <name type="common">Orbweaver spider</name>
    <name type="synonym">Epeira ventricosa</name>
    <dbReference type="NCBI Taxonomy" id="182803"/>
    <lineage>
        <taxon>Eukaryota</taxon>
        <taxon>Metazoa</taxon>
        <taxon>Ecdysozoa</taxon>
        <taxon>Arthropoda</taxon>
        <taxon>Chelicerata</taxon>
        <taxon>Arachnida</taxon>
        <taxon>Araneae</taxon>
        <taxon>Araneomorphae</taxon>
        <taxon>Entelegynae</taxon>
        <taxon>Araneoidea</taxon>
        <taxon>Araneidae</taxon>
        <taxon>Araneus</taxon>
    </lineage>
</organism>
<evidence type="ECO:0000313" key="2">
    <source>
        <dbReference type="Proteomes" id="UP000499080"/>
    </source>
</evidence>
<accession>A0A4Y2WUQ6</accession>
<dbReference type="AlphaFoldDB" id="A0A4Y2WUQ6"/>
<reference evidence="1 2" key="1">
    <citation type="journal article" date="2019" name="Sci. Rep.">
        <title>Orb-weaving spider Araneus ventricosus genome elucidates the spidroin gene catalogue.</title>
        <authorList>
            <person name="Kono N."/>
            <person name="Nakamura H."/>
            <person name="Ohtoshi R."/>
            <person name="Moran D.A.P."/>
            <person name="Shinohara A."/>
            <person name="Yoshida Y."/>
            <person name="Fujiwara M."/>
            <person name="Mori M."/>
            <person name="Tomita M."/>
            <person name="Arakawa K."/>
        </authorList>
    </citation>
    <scope>NUCLEOTIDE SEQUENCE [LARGE SCALE GENOMIC DNA]</scope>
</reference>
<keyword evidence="2" id="KW-1185">Reference proteome</keyword>
<dbReference type="EMBL" id="BGPR01064935">
    <property type="protein sequence ID" value="GBO39832.1"/>
    <property type="molecule type" value="Genomic_DNA"/>
</dbReference>
<sequence length="97" mass="11227">MGFRPDVTTAHVRKKGTSSCGLVEEFQQILMRSHSVRESVFCFFTRTPVSKDSLKISSNRYLKLKDLLKPMNLLPPIIARWIPMQKVRLLTKTHRQG</sequence>
<evidence type="ECO:0000313" key="1">
    <source>
        <dbReference type="EMBL" id="GBO39832.1"/>
    </source>
</evidence>
<name>A0A4Y2WUQ6_ARAVE</name>
<gene>
    <name evidence="1" type="ORF">AVEN_57060_1</name>
</gene>
<protein>
    <submittedName>
        <fullName evidence="1">Uncharacterized protein</fullName>
    </submittedName>
</protein>
<proteinExistence type="predicted"/>